<gene>
    <name evidence="1" type="ORF">ACFSC0_16560</name>
</gene>
<dbReference type="InterPro" id="IPR019646">
    <property type="entry name" value="Aminoglyc_AdlTrfase"/>
</dbReference>
<evidence type="ECO:0000313" key="1">
    <source>
        <dbReference type="EMBL" id="MFD1785016.1"/>
    </source>
</evidence>
<proteinExistence type="predicted"/>
<evidence type="ECO:0000313" key="2">
    <source>
        <dbReference type="Proteomes" id="UP001597237"/>
    </source>
</evidence>
<name>A0ABW4N4N1_9CAUL</name>
<accession>A0ABW4N4N1</accession>
<dbReference type="EMBL" id="JBHUEY010000006">
    <property type="protein sequence ID" value="MFD1785016.1"/>
    <property type="molecule type" value="Genomic_DNA"/>
</dbReference>
<sequence length="168" mass="18295">MTAEDALAVYLTLAEAGVRVWLDGGWGVDALLGRQTRPHDDLDVVVEERQLARMLDVLAGRGFASIRTPDERPWNFVLQDTARRRIDVHVVVIDAAGNGIYGPPENGQAYPAAALQGQGRIGGVPVNCLTAEHQLASHTGYPTRPKDHQDVRALAEAFGLPPPPTYRR</sequence>
<keyword evidence="2" id="KW-1185">Reference proteome</keyword>
<comment type="caution">
    <text evidence="1">The sequence shown here is derived from an EMBL/GenBank/DDBJ whole genome shotgun (WGS) entry which is preliminary data.</text>
</comment>
<dbReference type="Pfam" id="PF10706">
    <property type="entry name" value="Aminoglyc_resit"/>
    <property type="match status" value="1"/>
</dbReference>
<reference evidence="2" key="1">
    <citation type="journal article" date="2019" name="Int. J. Syst. Evol. Microbiol.">
        <title>The Global Catalogue of Microorganisms (GCM) 10K type strain sequencing project: providing services to taxonomists for standard genome sequencing and annotation.</title>
        <authorList>
            <consortium name="The Broad Institute Genomics Platform"/>
            <consortium name="The Broad Institute Genome Sequencing Center for Infectious Disease"/>
            <person name="Wu L."/>
            <person name="Ma J."/>
        </authorList>
    </citation>
    <scope>NUCLEOTIDE SEQUENCE [LARGE SCALE GENOMIC DNA]</scope>
    <source>
        <strain evidence="2">DFY28</strain>
    </source>
</reference>
<protein>
    <submittedName>
        <fullName evidence="1">Nucleotidyltransferase domain-containing protein</fullName>
    </submittedName>
</protein>
<dbReference type="Gene3D" id="3.30.460.40">
    <property type="match status" value="1"/>
</dbReference>
<organism evidence="1 2">
    <name type="scientific">Phenylobacterium terrae</name>
    <dbReference type="NCBI Taxonomy" id="2665495"/>
    <lineage>
        <taxon>Bacteria</taxon>
        <taxon>Pseudomonadati</taxon>
        <taxon>Pseudomonadota</taxon>
        <taxon>Alphaproteobacteria</taxon>
        <taxon>Caulobacterales</taxon>
        <taxon>Caulobacteraceae</taxon>
        <taxon>Phenylobacterium</taxon>
    </lineage>
</organism>
<dbReference type="RefSeq" id="WP_377281974.1">
    <property type="nucleotide sequence ID" value="NZ_JBHRSI010000005.1"/>
</dbReference>
<dbReference type="Proteomes" id="UP001597237">
    <property type="component" value="Unassembled WGS sequence"/>
</dbReference>